<organism evidence="2 3">
    <name type="scientific">Amblyomma americanum</name>
    <name type="common">Lone star tick</name>
    <dbReference type="NCBI Taxonomy" id="6943"/>
    <lineage>
        <taxon>Eukaryota</taxon>
        <taxon>Metazoa</taxon>
        <taxon>Ecdysozoa</taxon>
        <taxon>Arthropoda</taxon>
        <taxon>Chelicerata</taxon>
        <taxon>Arachnida</taxon>
        <taxon>Acari</taxon>
        <taxon>Parasitiformes</taxon>
        <taxon>Ixodida</taxon>
        <taxon>Ixodoidea</taxon>
        <taxon>Ixodidae</taxon>
        <taxon>Amblyomminae</taxon>
        <taxon>Amblyomma</taxon>
    </lineage>
</organism>
<name>A0AAQ4EV76_AMBAM</name>
<feature type="compositionally biased region" description="Low complexity" evidence="1">
    <location>
        <begin position="56"/>
        <end position="76"/>
    </location>
</feature>
<protein>
    <submittedName>
        <fullName evidence="2">Uncharacterized protein</fullName>
    </submittedName>
</protein>
<evidence type="ECO:0000313" key="3">
    <source>
        <dbReference type="Proteomes" id="UP001321473"/>
    </source>
</evidence>
<dbReference type="Proteomes" id="UP001321473">
    <property type="component" value="Unassembled WGS sequence"/>
</dbReference>
<feature type="region of interest" description="Disordered" evidence="1">
    <location>
        <begin position="1"/>
        <end position="98"/>
    </location>
</feature>
<accession>A0AAQ4EV76</accession>
<evidence type="ECO:0000313" key="2">
    <source>
        <dbReference type="EMBL" id="KAK8778716.1"/>
    </source>
</evidence>
<reference evidence="2 3" key="1">
    <citation type="journal article" date="2023" name="Arcadia Sci">
        <title>De novo assembly of a long-read Amblyomma americanum tick genome.</title>
        <authorList>
            <person name="Chou S."/>
            <person name="Poskanzer K.E."/>
            <person name="Rollins M."/>
            <person name="Thuy-Boun P.S."/>
        </authorList>
    </citation>
    <scope>NUCLEOTIDE SEQUENCE [LARGE SCALE GENOMIC DNA]</scope>
    <source>
        <strain evidence="2">F_SG_1</strain>
        <tissue evidence="2">Salivary glands</tissue>
    </source>
</reference>
<dbReference type="AlphaFoldDB" id="A0AAQ4EV76"/>
<keyword evidence="3" id="KW-1185">Reference proteome</keyword>
<dbReference type="EMBL" id="JARKHS020010458">
    <property type="protein sequence ID" value="KAK8778716.1"/>
    <property type="molecule type" value="Genomic_DNA"/>
</dbReference>
<gene>
    <name evidence="2" type="ORF">V5799_019946</name>
</gene>
<comment type="caution">
    <text evidence="2">The sequence shown here is derived from an EMBL/GenBank/DDBJ whole genome shotgun (WGS) entry which is preliminary data.</text>
</comment>
<sequence length="98" mass="10223">MRACKKRTFTSIVGDDEEEEPPPVVWEQPRPAVSQAETSTVAADEATKTNAAVESASTEEQTPAEPAAAAEEAGSAPLETSAVDAGPVDEVPATQEQR</sequence>
<proteinExistence type="predicted"/>
<evidence type="ECO:0000256" key="1">
    <source>
        <dbReference type="SAM" id="MobiDB-lite"/>
    </source>
</evidence>